<sequence length="105" mass="11850">MTEAISRCVRMDDWIFEIKLVRALKVDSYGQPYRAIAQLNVNGDFAFLDGSLHAGEEGFCAQDIATFQKFCQMLEVKELRLGTEPQLPNQQEVVEKIGKAARKIA</sequence>
<dbReference type="Proteomes" id="UP000256999">
    <property type="component" value="Unassembled WGS sequence"/>
</dbReference>
<evidence type="ECO:0000313" key="1">
    <source>
        <dbReference type="EMBL" id="REL34389.1"/>
    </source>
</evidence>
<comment type="caution">
    <text evidence="1">The sequence shown here is derived from an EMBL/GenBank/DDBJ whole genome shotgun (WGS) entry which is preliminary data.</text>
</comment>
<evidence type="ECO:0000313" key="2">
    <source>
        <dbReference type="Proteomes" id="UP000256999"/>
    </source>
</evidence>
<dbReference type="AlphaFoldDB" id="A0A3E0UBX5"/>
<gene>
    <name evidence="1" type="ORF">DXX92_02935</name>
</gene>
<dbReference type="EMBL" id="QUOV01000001">
    <property type="protein sequence ID" value="REL34389.1"/>
    <property type="molecule type" value="Genomic_DNA"/>
</dbReference>
<accession>A0A3E0UBX5</accession>
<proteinExistence type="predicted"/>
<name>A0A3E0UBX5_9GAMM</name>
<dbReference type="RefSeq" id="WP_115999066.1">
    <property type="nucleotide sequence ID" value="NZ_QUOV01000001.1"/>
</dbReference>
<protein>
    <submittedName>
        <fullName evidence="1">Uncharacterized protein</fullName>
    </submittedName>
</protein>
<dbReference type="OrthoDB" id="6385903at2"/>
<reference evidence="1 2" key="1">
    <citation type="submission" date="2018-08" db="EMBL/GenBank/DDBJ databases">
        <title>Thalassotalea euphylliae genome.</title>
        <authorList>
            <person name="Summers S."/>
            <person name="Rice S.A."/>
            <person name="Freckelton M.L."/>
            <person name="Nedved B.T."/>
            <person name="Hadfield M.G."/>
        </authorList>
    </citation>
    <scope>NUCLEOTIDE SEQUENCE [LARGE SCALE GENOMIC DNA]</scope>
    <source>
        <strain evidence="1 2">H2</strain>
    </source>
</reference>
<organism evidence="1 2">
    <name type="scientific">Thalassotalea euphylliae</name>
    <dbReference type="NCBI Taxonomy" id="1655234"/>
    <lineage>
        <taxon>Bacteria</taxon>
        <taxon>Pseudomonadati</taxon>
        <taxon>Pseudomonadota</taxon>
        <taxon>Gammaproteobacteria</taxon>
        <taxon>Alteromonadales</taxon>
        <taxon>Colwelliaceae</taxon>
        <taxon>Thalassotalea</taxon>
    </lineage>
</organism>